<proteinExistence type="predicted"/>
<dbReference type="AlphaFoldDB" id="Q2S8D6"/>
<protein>
    <submittedName>
        <fullName evidence="1">Uncharacterized protein</fullName>
    </submittedName>
</protein>
<dbReference type="Proteomes" id="UP000000238">
    <property type="component" value="Chromosome"/>
</dbReference>
<keyword evidence="2" id="KW-1185">Reference proteome</keyword>
<gene>
    <name evidence="1" type="ordered locus">HCH_06442</name>
</gene>
<accession>Q2S8D6</accession>
<name>Q2S8D6_HAHCH</name>
<dbReference type="EMBL" id="CP000155">
    <property type="protein sequence ID" value="ABC33088.1"/>
    <property type="molecule type" value="Genomic_DNA"/>
</dbReference>
<sequence length="179" mass="19618">MSVHRINGIPEFFAYMNTWAGADGWYVVGGCAAWMHIARAPRNMSEGAEEYRSIFPNDIEVVVAPAARERILKSLEGRELVVAVGSFGDLAVDLIGGADGMVAEKVKDCVHIAGGNVLNIDDIIRAYEGSGNPAKLAKRKKRIAMLKCIKNHLELNQDNIDSQKPAKTLFEEMFARTKG</sequence>
<organism evidence="1 2">
    <name type="scientific">Hahella chejuensis (strain KCTC 2396)</name>
    <dbReference type="NCBI Taxonomy" id="349521"/>
    <lineage>
        <taxon>Bacteria</taxon>
        <taxon>Pseudomonadati</taxon>
        <taxon>Pseudomonadota</taxon>
        <taxon>Gammaproteobacteria</taxon>
        <taxon>Oceanospirillales</taxon>
        <taxon>Hahellaceae</taxon>
        <taxon>Hahella</taxon>
    </lineage>
</organism>
<dbReference type="HOGENOM" id="CLU_1501482_0_0_6"/>
<reference evidence="1 2" key="1">
    <citation type="journal article" date="2005" name="Nucleic Acids Res.">
        <title>Genomic blueprint of Hahella chejuensis, a marine microbe producing an algicidal agent.</title>
        <authorList>
            <person name="Jeong H."/>
            <person name="Yim J.H."/>
            <person name="Lee C."/>
            <person name="Choi S.-H."/>
            <person name="Park Y.K."/>
            <person name="Yoon S.H."/>
            <person name="Hur C.-G."/>
            <person name="Kang H.-Y."/>
            <person name="Kim D."/>
            <person name="Lee H.H."/>
            <person name="Park K.H."/>
            <person name="Park S.-H."/>
            <person name="Park H.-S."/>
            <person name="Lee H.K."/>
            <person name="Oh T.K."/>
            <person name="Kim J.F."/>
        </authorList>
    </citation>
    <scope>NUCLEOTIDE SEQUENCE [LARGE SCALE GENOMIC DNA]</scope>
    <source>
        <strain evidence="1 2">KCTC 2396</strain>
    </source>
</reference>
<evidence type="ECO:0000313" key="1">
    <source>
        <dbReference type="EMBL" id="ABC33088.1"/>
    </source>
</evidence>
<dbReference type="KEGG" id="hch:HCH_06442"/>
<evidence type="ECO:0000313" key="2">
    <source>
        <dbReference type="Proteomes" id="UP000000238"/>
    </source>
</evidence>